<dbReference type="SFLD" id="SFLDG01129">
    <property type="entry name" value="C1.5:_HAD__Beta-PGM__Phosphata"/>
    <property type="match status" value="1"/>
</dbReference>
<reference evidence="3 4" key="1">
    <citation type="submission" date="2018-02" db="EMBL/GenBank/DDBJ databases">
        <title>The genomes of Aspergillus section Nigri reveals drivers in fungal speciation.</title>
        <authorList>
            <consortium name="DOE Joint Genome Institute"/>
            <person name="Vesth T.C."/>
            <person name="Nybo J."/>
            <person name="Theobald S."/>
            <person name="Brandl J."/>
            <person name="Frisvad J.C."/>
            <person name="Nielsen K.F."/>
            <person name="Lyhne E.K."/>
            <person name="Kogle M.E."/>
            <person name="Kuo A."/>
            <person name="Riley R."/>
            <person name="Clum A."/>
            <person name="Nolan M."/>
            <person name="Lipzen A."/>
            <person name="Salamov A."/>
            <person name="Henrissat B."/>
            <person name="Wiebenga A."/>
            <person name="De vries R.P."/>
            <person name="Grigoriev I.V."/>
            <person name="Mortensen U.H."/>
            <person name="Andersen M.R."/>
            <person name="Baker S.E."/>
        </authorList>
    </citation>
    <scope>NUCLEOTIDE SEQUENCE [LARGE SCALE GENOMIC DNA]</scope>
    <source>
        <strain evidence="3 4">CBS 101889</strain>
    </source>
</reference>
<dbReference type="GO" id="GO:0016791">
    <property type="term" value="F:phosphatase activity"/>
    <property type="evidence" value="ECO:0007669"/>
    <property type="project" value="UniProtKB-ARBA"/>
</dbReference>
<dbReference type="AlphaFoldDB" id="A0A395HNL1"/>
<dbReference type="EMBL" id="KZ824303">
    <property type="protein sequence ID" value="RAL09542.1"/>
    <property type="molecule type" value="Genomic_DNA"/>
</dbReference>
<evidence type="ECO:0000256" key="2">
    <source>
        <dbReference type="ARBA" id="ARBA00022801"/>
    </source>
</evidence>
<sequence>MAKIVVAFDIYGTLLSFDAATHELEQHFRADGNRARTVAQTWRRYQLEYTWRLNSMGRYLPFNEVTRNALLHALDDTGSFLRTQETDEVLAAYNRLQPFPDVEEALTKLMDASTVLKPVVFSNGTADMVKACIDHAPAVSRFAGLTEIISAHEVQQYKPAQAAYRHLREKACTPDTKEVWLISANPFDIAGALSAGIKTIWVDRSQAGWTDRTLPDVVPTAVVSHLTECVDIILKR</sequence>
<name>A0A395HNL1_ASPHC</name>
<comment type="similarity">
    <text evidence="1">Belongs to the HAD-like hydrolase superfamily. S-2-haloalkanoic acid dehalogenase family.</text>
</comment>
<dbReference type="SFLD" id="SFLDS00003">
    <property type="entry name" value="Haloacid_Dehalogenase"/>
    <property type="match status" value="1"/>
</dbReference>
<dbReference type="GO" id="GO:0019120">
    <property type="term" value="F:hydrolase activity, acting on acid halide bonds, in C-halide compounds"/>
    <property type="evidence" value="ECO:0007669"/>
    <property type="project" value="InterPro"/>
</dbReference>
<dbReference type="VEuPathDB" id="FungiDB:BO97DRAFT_479980"/>
<dbReference type="InterPro" id="IPR051540">
    <property type="entry name" value="S-2-haloacid_dehalogenase"/>
</dbReference>
<dbReference type="NCBIfam" id="TIGR01428">
    <property type="entry name" value="HAD_type_II"/>
    <property type="match status" value="1"/>
</dbReference>
<accession>A0A395HNL1</accession>
<dbReference type="GeneID" id="37205012"/>
<dbReference type="SUPFAM" id="SSF56784">
    <property type="entry name" value="HAD-like"/>
    <property type="match status" value="1"/>
</dbReference>
<dbReference type="PANTHER" id="PTHR43316:SF3">
    <property type="entry name" value="HALOACID DEHALOGENASE, TYPE II (AFU_ORTHOLOGUE AFUA_2G07750)-RELATED"/>
    <property type="match status" value="1"/>
</dbReference>
<dbReference type="InterPro" id="IPR006328">
    <property type="entry name" value="2-HAD"/>
</dbReference>
<dbReference type="InterPro" id="IPR023198">
    <property type="entry name" value="PGP-like_dom2"/>
</dbReference>
<dbReference type="PRINTS" id="PR00413">
    <property type="entry name" value="HADHALOGNASE"/>
</dbReference>
<protein>
    <submittedName>
        <fullName evidence="3">Haloacid dehalogenase</fullName>
    </submittedName>
</protein>
<dbReference type="Gene3D" id="1.10.150.240">
    <property type="entry name" value="Putative phosphatase, domain 2"/>
    <property type="match status" value="1"/>
</dbReference>
<dbReference type="PANTHER" id="PTHR43316">
    <property type="entry name" value="HYDROLASE, HALOACID DELAHOGENASE-RELATED"/>
    <property type="match status" value="1"/>
</dbReference>
<organism evidence="3 4">
    <name type="scientific">Aspergillus homomorphus (strain CBS 101889)</name>
    <dbReference type="NCBI Taxonomy" id="1450537"/>
    <lineage>
        <taxon>Eukaryota</taxon>
        <taxon>Fungi</taxon>
        <taxon>Dikarya</taxon>
        <taxon>Ascomycota</taxon>
        <taxon>Pezizomycotina</taxon>
        <taxon>Eurotiomycetes</taxon>
        <taxon>Eurotiomycetidae</taxon>
        <taxon>Eurotiales</taxon>
        <taxon>Aspergillaceae</taxon>
        <taxon>Aspergillus</taxon>
        <taxon>Aspergillus subgen. Circumdati</taxon>
    </lineage>
</organism>
<evidence type="ECO:0000256" key="1">
    <source>
        <dbReference type="ARBA" id="ARBA00008106"/>
    </source>
</evidence>
<keyword evidence="4" id="KW-1185">Reference proteome</keyword>
<gene>
    <name evidence="3" type="ORF">BO97DRAFT_479980</name>
</gene>
<dbReference type="NCBIfam" id="TIGR01493">
    <property type="entry name" value="HAD-SF-IA-v2"/>
    <property type="match status" value="1"/>
</dbReference>
<evidence type="ECO:0000313" key="3">
    <source>
        <dbReference type="EMBL" id="RAL09542.1"/>
    </source>
</evidence>
<dbReference type="InterPro" id="IPR006439">
    <property type="entry name" value="HAD-SF_hydro_IA"/>
</dbReference>
<dbReference type="Pfam" id="PF00702">
    <property type="entry name" value="Hydrolase"/>
    <property type="match status" value="1"/>
</dbReference>
<dbReference type="OrthoDB" id="3256520at2759"/>
<dbReference type="InterPro" id="IPR036412">
    <property type="entry name" value="HAD-like_sf"/>
</dbReference>
<dbReference type="RefSeq" id="XP_025548696.1">
    <property type="nucleotide sequence ID" value="XM_025700723.1"/>
</dbReference>
<dbReference type="Proteomes" id="UP000248961">
    <property type="component" value="Unassembled WGS sequence"/>
</dbReference>
<dbReference type="InterPro" id="IPR023214">
    <property type="entry name" value="HAD_sf"/>
</dbReference>
<dbReference type="Gene3D" id="3.40.50.1000">
    <property type="entry name" value="HAD superfamily/HAD-like"/>
    <property type="match status" value="1"/>
</dbReference>
<keyword evidence="2" id="KW-0378">Hydrolase</keyword>
<dbReference type="STRING" id="1450537.A0A395HNL1"/>
<evidence type="ECO:0000313" key="4">
    <source>
        <dbReference type="Proteomes" id="UP000248961"/>
    </source>
</evidence>
<proteinExistence type="inferred from homology"/>